<proteinExistence type="predicted"/>
<gene>
    <name evidence="2" type="ORF">MERR_LOCUS10358</name>
</gene>
<dbReference type="Proteomes" id="UP000467841">
    <property type="component" value="Unassembled WGS sequence"/>
</dbReference>
<feature type="compositionally biased region" description="Low complexity" evidence="1">
    <location>
        <begin position="8"/>
        <end position="19"/>
    </location>
</feature>
<evidence type="ECO:0000256" key="1">
    <source>
        <dbReference type="SAM" id="MobiDB-lite"/>
    </source>
</evidence>
<organism evidence="2 3">
    <name type="scientific">Microthlaspi erraticum</name>
    <dbReference type="NCBI Taxonomy" id="1685480"/>
    <lineage>
        <taxon>Eukaryota</taxon>
        <taxon>Viridiplantae</taxon>
        <taxon>Streptophyta</taxon>
        <taxon>Embryophyta</taxon>
        <taxon>Tracheophyta</taxon>
        <taxon>Spermatophyta</taxon>
        <taxon>Magnoliopsida</taxon>
        <taxon>eudicotyledons</taxon>
        <taxon>Gunneridae</taxon>
        <taxon>Pentapetalae</taxon>
        <taxon>rosids</taxon>
        <taxon>malvids</taxon>
        <taxon>Brassicales</taxon>
        <taxon>Brassicaceae</taxon>
        <taxon>Coluteocarpeae</taxon>
        <taxon>Microthlaspi</taxon>
    </lineage>
</organism>
<dbReference type="EMBL" id="CACVBM020000776">
    <property type="protein sequence ID" value="CAA7023123.1"/>
    <property type="molecule type" value="Genomic_DNA"/>
</dbReference>
<feature type="region of interest" description="Disordered" evidence="1">
    <location>
        <begin position="75"/>
        <end position="142"/>
    </location>
</feature>
<comment type="caution">
    <text evidence="2">The sequence shown here is derived from an EMBL/GenBank/DDBJ whole genome shotgun (WGS) entry which is preliminary data.</text>
</comment>
<evidence type="ECO:0000313" key="2">
    <source>
        <dbReference type="EMBL" id="CAA7023123.1"/>
    </source>
</evidence>
<dbReference type="OrthoDB" id="1100518at2759"/>
<evidence type="ECO:0000313" key="3">
    <source>
        <dbReference type="Proteomes" id="UP000467841"/>
    </source>
</evidence>
<accession>A0A6D2I8A9</accession>
<dbReference type="AlphaFoldDB" id="A0A6D2I8A9"/>
<protein>
    <submittedName>
        <fullName evidence="2">Uncharacterized protein</fullName>
    </submittedName>
</protein>
<sequence length="163" mass="17732">MKTRSSTKVKATPAVVKAARPMKKVKREAEDDLELENNKKDVTEKEQPVSTEMMKGIADRIQRIEEKIYLLISSSSSSSGVGAAVKTGSVKAEPERSSSDDEPAEKKAEEDTKTLKEESTSDDSSEESDEKEIDTRFGPVGGLFVGGPFRGGRCGGLRQCTRC</sequence>
<reference evidence="2" key="1">
    <citation type="submission" date="2020-01" db="EMBL/GenBank/DDBJ databases">
        <authorList>
            <person name="Mishra B."/>
        </authorList>
    </citation>
    <scope>NUCLEOTIDE SEQUENCE [LARGE SCALE GENOMIC DNA]</scope>
</reference>
<feature type="compositionally biased region" description="Basic and acidic residues" evidence="1">
    <location>
        <begin position="92"/>
        <end position="119"/>
    </location>
</feature>
<feature type="compositionally biased region" description="Basic and acidic residues" evidence="1">
    <location>
        <begin position="36"/>
        <end position="47"/>
    </location>
</feature>
<feature type="region of interest" description="Disordered" evidence="1">
    <location>
        <begin position="1"/>
        <end position="53"/>
    </location>
</feature>
<feature type="compositionally biased region" description="Acidic residues" evidence="1">
    <location>
        <begin position="120"/>
        <end position="132"/>
    </location>
</feature>
<keyword evidence="3" id="KW-1185">Reference proteome</keyword>
<feature type="compositionally biased region" description="Low complexity" evidence="1">
    <location>
        <begin position="75"/>
        <end position="91"/>
    </location>
</feature>
<name>A0A6D2I8A9_9BRAS</name>